<keyword evidence="2" id="KW-1133">Transmembrane helix</keyword>
<dbReference type="Proteomes" id="UP001281003">
    <property type="component" value="Unassembled WGS sequence"/>
</dbReference>
<keyword evidence="3" id="KW-0732">Signal</keyword>
<dbReference type="AlphaFoldDB" id="A0AAE0PIP5"/>
<protein>
    <submittedName>
        <fullName evidence="4">Uncharacterized protein</fullName>
    </submittedName>
</protein>
<feature type="transmembrane region" description="Helical" evidence="2">
    <location>
        <begin position="47"/>
        <end position="67"/>
    </location>
</feature>
<proteinExistence type="predicted"/>
<feature type="chain" id="PRO_5042133887" evidence="3">
    <location>
        <begin position="24"/>
        <end position="160"/>
    </location>
</feature>
<gene>
    <name evidence="4" type="ORF">B0T20DRAFT_348373</name>
</gene>
<sequence>MALSSLVIRTLLSNYLWIGLTSALPTPPLPTVMPNKRSKPPSLQSSWNIMGALFSCVIIIIAAYFLADRCYVRVNRGFEQVQVPQWTPSNLDEDDPEYQVVWLSDLLGVMVTSDREIVGVARRQPLEEESSEESSSGTITTSTSSASSNPAPVPPTVYAC</sequence>
<evidence type="ECO:0000256" key="3">
    <source>
        <dbReference type="SAM" id="SignalP"/>
    </source>
</evidence>
<organism evidence="4 5">
    <name type="scientific">Sordaria brevicollis</name>
    <dbReference type="NCBI Taxonomy" id="83679"/>
    <lineage>
        <taxon>Eukaryota</taxon>
        <taxon>Fungi</taxon>
        <taxon>Dikarya</taxon>
        <taxon>Ascomycota</taxon>
        <taxon>Pezizomycotina</taxon>
        <taxon>Sordariomycetes</taxon>
        <taxon>Sordariomycetidae</taxon>
        <taxon>Sordariales</taxon>
        <taxon>Sordariaceae</taxon>
        <taxon>Sordaria</taxon>
    </lineage>
</organism>
<reference evidence="4" key="2">
    <citation type="submission" date="2023-07" db="EMBL/GenBank/DDBJ databases">
        <authorList>
            <consortium name="Lawrence Berkeley National Laboratory"/>
            <person name="Haridas S."/>
            <person name="Hensen N."/>
            <person name="Bonometti L."/>
            <person name="Westerberg I."/>
            <person name="Brannstrom I.O."/>
            <person name="Guillou S."/>
            <person name="Cros-Aarteil S."/>
            <person name="Calhoun S."/>
            <person name="Kuo A."/>
            <person name="Mondo S."/>
            <person name="Pangilinan J."/>
            <person name="Riley R."/>
            <person name="LaButti K."/>
            <person name="Andreopoulos B."/>
            <person name="Lipzen A."/>
            <person name="Chen C."/>
            <person name="Yanf M."/>
            <person name="Daum C."/>
            <person name="Ng V."/>
            <person name="Clum A."/>
            <person name="Steindorff A."/>
            <person name="Ohm R."/>
            <person name="Martin F."/>
            <person name="Silar P."/>
            <person name="Natvig D."/>
            <person name="Lalanne C."/>
            <person name="Gautier V."/>
            <person name="Ament-velasquez S.L."/>
            <person name="Kruys A."/>
            <person name="Hutchinson M.I."/>
            <person name="Powell A.J."/>
            <person name="Barry K."/>
            <person name="Miller A.N."/>
            <person name="Grigoriev I.V."/>
            <person name="Debuchy R."/>
            <person name="Gladieux P."/>
            <person name="Thoren M.H."/>
            <person name="Johannesson H."/>
        </authorList>
    </citation>
    <scope>NUCLEOTIDE SEQUENCE</scope>
    <source>
        <strain evidence="4">FGSC 1904</strain>
    </source>
</reference>
<keyword evidence="2" id="KW-0812">Transmembrane</keyword>
<dbReference type="EMBL" id="JAUTDP010000003">
    <property type="protein sequence ID" value="KAK3400638.1"/>
    <property type="molecule type" value="Genomic_DNA"/>
</dbReference>
<feature type="compositionally biased region" description="Pro residues" evidence="1">
    <location>
        <begin position="151"/>
        <end position="160"/>
    </location>
</feature>
<evidence type="ECO:0000256" key="1">
    <source>
        <dbReference type="SAM" id="MobiDB-lite"/>
    </source>
</evidence>
<feature type="compositionally biased region" description="Low complexity" evidence="1">
    <location>
        <begin position="133"/>
        <end position="148"/>
    </location>
</feature>
<evidence type="ECO:0000313" key="4">
    <source>
        <dbReference type="EMBL" id="KAK3400638.1"/>
    </source>
</evidence>
<feature type="signal peptide" evidence="3">
    <location>
        <begin position="1"/>
        <end position="23"/>
    </location>
</feature>
<keyword evidence="5" id="KW-1185">Reference proteome</keyword>
<keyword evidence="2" id="KW-0472">Membrane</keyword>
<feature type="region of interest" description="Disordered" evidence="1">
    <location>
        <begin position="121"/>
        <end position="160"/>
    </location>
</feature>
<comment type="caution">
    <text evidence="4">The sequence shown here is derived from an EMBL/GenBank/DDBJ whole genome shotgun (WGS) entry which is preliminary data.</text>
</comment>
<name>A0AAE0PIP5_SORBR</name>
<reference evidence="4" key="1">
    <citation type="journal article" date="2023" name="Mol. Phylogenet. Evol.">
        <title>Genome-scale phylogeny and comparative genomics of the fungal order Sordariales.</title>
        <authorList>
            <person name="Hensen N."/>
            <person name="Bonometti L."/>
            <person name="Westerberg I."/>
            <person name="Brannstrom I.O."/>
            <person name="Guillou S."/>
            <person name="Cros-Aarteil S."/>
            <person name="Calhoun S."/>
            <person name="Haridas S."/>
            <person name="Kuo A."/>
            <person name="Mondo S."/>
            <person name="Pangilinan J."/>
            <person name="Riley R."/>
            <person name="LaButti K."/>
            <person name="Andreopoulos B."/>
            <person name="Lipzen A."/>
            <person name="Chen C."/>
            <person name="Yan M."/>
            <person name="Daum C."/>
            <person name="Ng V."/>
            <person name="Clum A."/>
            <person name="Steindorff A."/>
            <person name="Ohm R.A."/>
            <person name="Martin F."/>
            <person name="Silar P."/>
            <person name="Natvig D.O."/>
            <person name="Lalanne C."/>
            <person name="Gautier V."/>
            <person name="Ament-Velasquez S.L."/>
            <person name="Kruys A."/>
            <person name="Hutchinson M.I."/>
            <person name="Powell A.J."/>
            <person name="Barry K."/>
            <person name="Miller A.N."/>
            <person name="Grigoriev I.V."/>
            <person name="Debuchy R."/>
            <person name="Gladieux P."/>
            <person name="Hiltunen Thoren M."/>
            <person name="Johannesson H."/>
        </authorList>
    </citation>
    <scope>NUCLEOTIDE SEQUENCE</scope>
    <source>
        <strain evidence="4">FGSC 1904</strain>
    </source>
</reference>
<evidence type="ECO:0000313" key="5">
    <source>
        <dbReference type="Proteomes" id="UP001281003"/>
    </source>
</evidence>
<accession>A0AAE0PIP5</accession>
<evidence type="ECO:0000256" key="2">
    <source>
        <dbReference type="SAM" id="Phobius"/>
    </source>
</evidence>